<accession>A0A9N9LSW8</accession>
<dbReference type="InterPro" id="IPR036322">
    <property type="entry name" value="WD40_repeat_dom_sf"/>
</dbReference>
<feature type="region of interest" description="Disordered" evidence="7">
    <location>
        <begin position="523"/>
        <end position="559"/>
    </location>
</feature>
<keyword evidence="2" id="KW-0677">Repeat</keyword>
<dbReference type="PROSITE" id="PS50294">
    <property type="entry name" value="WD_REPEATS_REGION"/>
    <property type="match status" value="1"/>
</dbReference>
<dbReference type="GO" id="GO:0045013">
    <property type="term" value="P:carbon catabolite repression of transcription"/>
    <property type="evidence" value="ECO:0007669"/>
    <property type="project" value="TreeGrafter"/>
</dbReference>
<feature type="compositionally biased region" description="Polar residues" evidence="7">
    <location>
        <begin position="112"/>
        <end position="125"/>
    </location>
</feature>
<sequence length="953" mass="106406">MRSVLPPPPRYPSQAAYNNAVANGQAPPLIETNNLLSHPTGPEYQLVVGEGTYILKEDLHLATPPPHPSEAPIINPNPLATTPQPATAGTRISLLSLSSRAAPVPFYRLDGNRSTNTGFHSSIQEHPNEGRPSGDLVPPSSDGGDTSVTGSARATLSVGSAPAFGEGNSMLLATGKDAGKRRKPKNNIAKSNSSFISRCIVHENLNKRLQDRPADGFFAFANINRAFQWLDLSSPQKSEHLTKILFTKGHCLCHDINQLTKSQNHIDLIMGFSTGEIIWYEPISQKYTRLNKNGIINTTPVSEIRWIPGSENLFLAAHMDGSLVVYDKEKEDAAFSPEEHANGSSDASNDGSEPHIVLHVDKSVHSKNQKFNPVSFWKLSNQRINAFAFSPDNRHIAIVSEDGTLRIIDYLKEQLLDIYSSYYGGFISVCWSPDGKYVLTGGQDDLVSIWSVAEATIVARCQGHQSWVTAVCFDPWRCDDRNYRFGSVGEDRRLLLWDFSVGMLHRPKALSVRNKRASVSSRFANPLQRSETQNTSASRLRSNSSLSVDREDDNTIEHPVEPRATTAMLPPVMSKVIDPDPLCWLEFTQDSIITSCKSGHIRTWDRPADGTSESEVASSATSPHVQRAQSSAFRLNLEKCFTRQQAESFTKDLWTRLGMREDDKKTRGVERVNMTSLKYVDVREFAPKAWAGIVGVLGPEGEEEGEGMIVEEKKVWDDGFIVNLGCEGEEGQLVEGETDRERGEMLRALEGWHVDGDFFVHYLDSPEQALLVIPLWSDILPQGGGTALATDSIKHIAHHLYTHSSGVTPWFRPLDDPSENRQWFLDLAHDPQKIRAESIVEATGEVGDVFLIHPFMLHSASRNVRRDKRVITNPPVSLRVPFGYGRVGGDGVRRGRLSLVERKTLRELGFEEEGLGEWRIEGERRGWVSERMRRYEAMRGIERERLERERDLK</sequence>
<keyword evidence="9" id="KW-1185">Reference proteome</keyword>
<dbReference type="EMBL" id="CAJVRM010000240">
    <property type="protein sequence ID" value="CAG8978026.1"/>
    <property type="molecule type" value="Genomic_DNA"/>
</dbReference>
<feature type="compositionally biased region" description="Low complexity" evidence="7">
    <location>
        <begin position="140"/>
        <end position="151"/>
    </location>
</feature>
<feature type="compositionally biased region" description="Low complexity" evidence="7">
    <location>
        <begin position="611"/>
        <end position="622"/>
    </location>
</feature>
<reference evidence="8" key="1">
    <citation type="submission" date="2021-07" db="EMBL/GenBank/DDBJ databases">
        <authorList>
            <person name="Durling M."/>
        </authorList>
    </citation>
    <scope>NUCLEOTIDE SEQUENCE</scope>
</reference>
<dbReference type="Gene3D" id="2.130.10.10">
    <property type="entry name" value="YVTN repeat-like/Quinoprotein amine dehydrogenase"/>
    <property type="match status" value="1"/>
</dbReference>
<evidence type="ECO:0000313" key="9">
    <source>
        <dbReference type="Proteomes" id="UP000701801"/>
    </source>
</evidence>
<feature type="repeat" description="WD" evidence="6">
    <location>
        <begin position="419"/>
        <end position="460"/>
    </location>
</feature>
<feature type="compositionally biased region" description="Low complexity" evidence="7">
    <location>
        <begin position="536"/>
        <end position="547"/>
    </location>
</feature>
<feature type="region of interest" description="Disordered" evidence="7">
    <location>
        <begin position="109"/>
        <end position="151"/>
    </location>
</feature>
<evidence type="ECO:0000256" key="5">
    <source>
        <dbReference type="ARBA" id="ARBA00038682"/>
    </source>
</evidence>
<comment type="similarity">
    <text evidence="4">Belongs to the WD repeat creC family.</text>
</comment>
<dbReference type="PROSITE" id="PS50082">
    <property type="entry name" value="WD_REPEATS_2"/>
    <property type="match status" value="1"/>
</dbReference>
<evidence type="ECO:0000256" key="4">
    <source>
        <dbReference type="ARBA" id="ARBA00038107"/>
    </source>
</evidence>
<feature type="compositionally biased region" description="Polar residues" evidence="7">
    <location>
        <begin position="523"/>
        <end position="535"/>
    </location>
</feature>
<evidence type="ECO:0000256" key="6">
    <source>
        <dbReference type="PROSITE-ProRule" id="PRU00221"/>
    </source>
</evidence>
<dbReference type="InterPro" id="IPR001680">
    <property type="entry name" value="WD40_rpt"/>
</dbReference>
<dbReference type="PANTHER" id="PTHR14107">
    <property type="entry name" value="WD REPEAT PROTEIN"/>
    <property type="match status" value="1"/>
</dbReference>
<evidence type="ECO:0008006" key="10">
    <source>
        <dbReference type="Google" id="ProtNLM"/>
    </source>
</evidence>
<evidence type="ECO:0000256" key="3">
    <source>
        <dbReference type="ARBA" id="ARBA00037241"/>
    </source>
</evidence>
<proteinExistence type="inferred from homology"/>
<comment type="subunit">
    <text evidence="5">Interacts with creB.</text>
</comment>
<keyword evidence="1 6" id="KW-0853">WD repeat</keyword>
<dbReference type="SUPFAM" id="SSF50978">
    <property type="entry name" value="WD40 repeat-like"/>
    <property type="match status" value="1"/>
</dbReference>
<protein>
    <recommendedName>
        <fullName evidence="10">WD40 repeat-like protein</fullName>
    </recommendedName>
</protein>
<evidence type="ECO:0000256" key="2">
    <source>
        <dbReference type="ARBA" id="ARBA00022737"/>
    </source>
</evidence>
<dbReference type="OrthoDB" id="3367at2759"/>
<dbReference type="GO" id="GO:0032153">
    <property type="term" value="C:cell division site"/>
    <property type="evidence" value="ECO:0007669"/>
    <property type="project" value="TreeGrafter"/>
</dbReference>
<comment type="function">
    <text evidence="3">Component of the regulatory network controlling carbon source utilization through ubiquitination and deubiquitination involving creA, creB, creC, creD and acrB. Required to prevent the proteolysis of the CreB deubiquitinating enzyme in the absence of carbon catabolite repression. CreB deubiquitinating enzyme stabilized in a complex with the CreC leads to the expression of genes such as those in the proline and quinate pathways.</text>
</comment>
<comment type="caution">
    <text evidence="8">The sequence shown here is derived from an EMBL/GenBank/DDBJ whole genome shotgun (WGS) entry which is preliminary data.</text>
</comment>
<evidence type="ECO:0000256" key="7">
    <source>
        <dbReference type="SAM" id="MobiDB-lite"/>
    </source>
</evidence>
<dbReference type="InterPro" id="IPR015943">
    <property type="entry name" value="WD40/YVTN_repeat-like_dom_sf"/>
</dbReference>
<dbReference type="Pfam" id="PF00400">
    <property type="entry name" value="WD40"/>
    <property type="match status" value="3"/>
</dbReference>
<evidence type="ECO:0000256" key="1">
    <source>
        <dbReference type="ARBA" id="ARBA00022574"/>
    </source>
</evidence>
<dbReference type="GO" id="GO:0051286">
    <property type="term" value="C:cell tip"/>
    <property type="evidence" value="ECO:0007669"/>
    <property type="project" value="TreeGrafter"/>
</dbReference>
<dbReference type="SUPFAM" id="SSF51197">
    <property type="entry name" value="Clavaminate synthase-like"/>
    <property type="match status" value="1"/>
</dbReference>
<dbReference type="InterPro" id="IPR051362">
    <property type="entry name" value="WD_repeat_creC_regulators"/>
</dbReference>
<evidence type="ECO:0000313" key="8">
    <source>
        <dbReference type="EMBL" id="CAG8978026.1"/>
    </source>
</evidence>
<gene>
    <name evidence="8" type="ORF">HYALB_00000696</name>
</gene>
<name>A0A9N9LSW8_9HELO</name>
<dbReference type="PANTHER" id="PTHR14107:SF16">
    <property type="entry name" value="AT02583P"/>
    <property type="match status" value="1"/>
</dbReference>
<dbReference type="SMART" id="SM00320">
    <property type="entry name" value="WD40"/>
    <property type="match status" value="5"/>
</dbReference>
<feature type="region of interest" description="Disordered" evidence="7">
    <location>
        <begin position="605"/>
        <end position="625"/>
    </location>
</feature>
<dbReference type="AlphaFoldDB" id="A0A9N9LSW8"/>
<organism evidence="8 9">
    <name type="scientific">Hymenoscyphus albidus</name>
    <dbReference type="NCBI Taxonomy" id="595503"/>
    <lineage>
        <taxon>Eukaryota</taxon>
        <taxon>Fungi</taxon>
        <taxon>Dikarya</taxon>
        <taxon>Ascomycota</taxon>
        <taxon>Pezizomycotina</taxon>
        <taxon>Leotiomycetes</taxon>
        <taxon>Helotiales</taxon>
        <taxon>Helotiaceae</taxon>
        <taxon>Hymenoscyphus</taxon>
    </lineage>
</organism>
<dbReference type="GO" id="GO:0005634">
    <property type="term" value="C:nucleus"/>
    <property type="evidence" value="ECO:0007669"/>
    <property type="project" value="TreeGrafter"/>
</dbReference>
<dbReference type="Proteomes" id="UP000701801">
    <property type="component" value="Unassembled WGS sequence"/>
</dbReference>